<gene>
    <name evidence="1" type="ordered locus">XC_3961</name>
</gene>
<dbReference type="EMBL" id="CP000050">
    <property type="protein sequence ID" value="AAY51000.1"/>
    <property type="molecule type" value="Genomic_DNA"/>
</dbReference>
<evidence type="ECO:0000313" key="2">
    <source>
        <dbReference type="Proteomes" id="UP000000420"/>
    </source>
</evidence>
<protein>
    <submittedName>
        <fullName evidence="1">Uncharacterized protein</fullName>
    </submittedName>
</protein>
<name>A0A0H2XDQ7_XANC8</name>
<accession>A0A0H2XDQ7</accession>
<proteinExistence type="predicted"/>
<evidence type="ECO:0000313" key="1">
    <source>
        <dbReference type="EMBL" id="AAY51000.1"/>
    </source>
</evidence>
<reference evidence="1 2" key="1">
    <citation type="journal article" date="2005" name="Genome Res.">
        <title>Comparative and functional genomic analyses of the pathogenicity of phytopathogen Xanthomonas campestris pv. campestris.</title>
        <authorList>
            <person name="Qian W."/>
            <person name="Jia Y."/>
            <person name="Ren S.X."/>
            <person name="He Y.Q."/>
            <person name="Feng J.X."/>
            <person name="Lu L.F."/>
            <person name="Sun Q."/>
            <person name="Ying G."/>
            <person name="Tang D.J."/>
            <person name="Tang H."/>
            <person name="Wu W."/>
            <person name="Hao P."/>
            <person name="Wang L."/>
            <person name="Jiang B.L."/>
            <person name="Zeng S."/>
            <person name="Gu W.Y."/>
            <person name="Lu G."/>
            <person name="Rong L."/>
            <person name="Tian Y."/>
            <person name="Yao Z."/>
            <person name="Fu G."/>
            <person name="Chen B."/>
            <person name="Fang R."/>
            <person name="Qiang B."/>
            <person name="Chen Z."/>
            <person name="Zhao G.P."/>
            <person name="Tang J.L."/>
            <person name="He C."/>
        </authorList>
    </citation>
    <scope>NUCLEOTIDE SEQUENCE [LARGE SCALE GENOMIC DNA]</scope>
    <source>
        <strain evidence="1 2">8004</strain>
    </source>
</reference>
<dbReference type="Proteomes" id="UP000000420">
    <property type="component" value="Chromosome"/>
</dbReference>
<dbReference type="AlphaFoldDB" id="A0A0H2XDQ7"/>
<sequence>MPIFKMQEATRDGEVTKYVVGDTGVAFDSLEGAQAAAKDLGTLNN</sequence>
<dbReference type="KEGG" id="xcb:XC_3961"/>
<organism evidence="1 2">
    <name type="scientific">Xanthomonas campestris pv. campestris (strain 8004)</name>
    <dbReference type="NCBI Taxonomy" id="314565"/>
    <lineage>
        <taxon>Bacteria</taxon>
        <taxon>Pseudomonadati</taxon>
        <taxon>Pseudomonadota</taxon>
        <taxon>Gammaproteobacteria</taxon>
        <taxon>Lysobacterales</taxon>
        <taxon>Lysobacteraceae</taxon>
        <taxon>Xanthomonas</taxon>
    </lineage>
</organism>
<dbReference type="HOGENOM" id="CLU_211120_0_0_6"/>